<sequence>MALDDNDEQRQRQQSHGDGGLVYTVDEALSAMEFGKFQKLVLLYAGLGNFVDAMEIMLLSFTGPSVKSQWGLSSTEEGLLTTVVFAGMLLGATLWGLVSDAYGRRMGFLGIAILTSVSALLSSFSPNYIALLVLRCSVGIGLGGGPVFSSWFLEFVPASSRGKWMVIFSTFWTLGTVFEASLAWIVMPRLNWRWLLGLSSLPSLALLLPYGLVPESPRYLCAKGRVIDAQHILEKIALLNRTKLPSGMLVSDDAYARMTTQQQQDDDDDDEFDTSSIHTTTNTPLLPSSTHKPEALNFKTAFSSFLRLFSPKFIQTTLLLWVLYFANSFSYYGVVLLTTELSIGQMKCHSATLNSSNVQDASLYVDVFINSLAEVPGLLLSAIIVDRIGRKLSIIIMFILACIVLLPLVYQQSATLTTVSLFGARMCTVGSFTVACIYAPELYPTSMRATGAGTANAMGRIGGMICPVVAVGLVSGCHQAVAVLLLEAVMVLSVVSVLFFRFETMGQKLSNT</sequence>
<dbReference type="KEGG" id="zju:107405998"/>
<protein>
    <submittedName>
        <fullName evidence="10">Organic cation/carnitine transporter 7-like</fullName>
    </submittedName>
</protein>
<keyword evidence="9" id="KW-1185">Reference proteome</keyword>
<evidence type="ECO:0000256" key="6">
    <source>
        <dbReference type="SAM" id="MobiDB-lite"/>
    </source>
</evidence>
<evidence type="ECO:0000256" key="4">
    <source>
        <dbReference type="ARBA" id="ARBA00022989"/>
    </source>
</evidence>
<evidence type="ECO:0000259" key="8">
    <source>
        <dbReference type="PROSITE" id="PS50850"/>
    </source>
</evidence>
<dbReference type="RefSeq" id="XP_015868567.1">
    <property type="nucleotide sequence ID" value="XM_016013081.2"/>
</dbReference>
<feature type="transmembrane region" description="Helical" evidence="7">
    <location>
        <begin position="128"/>
        <end position="153"/>
    </location>
</feature>
<reference evidence="10" key="1">
    <citation type="submission" date="2022-04" db="UniProtKB">
        <authorList>
            <consortium name="RefSeq"/>
        </authorList>
    </citation>
    <scope>IDENTIFICATION</scope>
    <source>
        <tissue evidence="10 11">In vitro plantlets</tissue>
    </source>
</reference>
<feature type="transmembrane region" description="Helical" evidence="7">
    <location>
        <begin position="318"/>
        <end position="343"/>
    </location>
</feature>
<comment type="subcellular location">
    <subcellularLocation>
        <location evidence="1">Membrane</location>
        <topology evidence="1">Multi-pass membrane protein</topology>
    </subcellularLocation>
</comment>
<dbReference type="FunFam" id="1.20.1250.20:FF:000232">
    <property type="entry name" value="Organic cation/carnitine transporter 7"/>
    <property type="match status" value="1"/>
</dbReference>
<evidence type="ECO:0000256" key="1">
    <source>
        <dbReference type="ARBA" id="ARBA00004141"/>
    </source>
</evidence>
<dbReference type="InterPro" id="IPR020846">
    <property type="entry name" value="MFS_dom"/>
</dbReference>
<feature type="transmembrane region" description="Helical" evidence="7">
    <location>
        <begin position="165"/>
        <end position="186"/>
    </location>
</feature>
<evidence type="ECO:0000256" key="5">
    <source>
        <dbReference type="ARBA" id="ARBA00023136"/>
    </source>
</evidence>
<feature type="transmembrane region" description="Helical" evidence="7">
    <location>
        <begin position="455"/>
        <end position="474"/>
    </location>
</feature>
<evidence type="ECO:0000256" key="3">
    <source>
        <dbReference type="ARBA" id="ARBA00022692"/>
    </source>
</evidence>
<feature type="compositionally biased region" description="Acidic residues" evidence="6">
    <location>
        <begin position="264"/>
        <end position="273"/>
    </location>
</feature>
<evidence type="ECO:0000313" key="9">
    <source>
        <dbReference type="Proteomes" id="UP001652623"/>
    </source>
</evidence>
<evidence type="ECO:0000313" key="10">
    <source>
        <dbReference type="RefSeq" id="XP_015868567.1"/>
    </source>
</evidence>
<feature type="transmembrane region" description="Helical" evidence="7">
    <location>
        <begin position="79"/>
        <end position="98"/>
    </location>
</feature>
<evidence type="ECO:0000313" key="11">
    <source>
        <dbReference type="RefSeq" id="XP_015868569.1"/>
    </source>
</evidence>
<accession>A0A6P3YW83</accession>
<keyword evidence="4 7" id="KW-1133">Transmembrane helix</keyword>
<dbReference type="GO" id="GO:0016020">
    <property type="term" value="C:membrane"/>
    <property type="evidence" value="ECO:0007669"/>
    <property type="project" value="UniProtKB-SubCell"/>
</dbReference>
<feature type="transmembrane region" description="Helical" evidence="7">
    <location>
        <begin position="392"/>
        <end position="410"/>
    </location>
</feature>
<feature type="transmembrane region" description="Helical" evidence="7">
    <location>
        <begin position="192"/>
        <end position="213"/>
    </location>
</feature>
<dbReference type="PANTHER" id="PTHR23511:SF5">
    <property type="entry name" value="MAJOR FACILITATOR-TYPE TRANSPORTER HXNZ-RELATED"/>
    <property type="match status" value="1"/>
</dbReference>
<evidence type="ECO:0000256" key="7">
    <source>
        <dbReference type="SAM" id="Phobius"/>
    </source>
</evidence>
<feature type="region of interest" description="Disordered" evidence="6">
    <location>
        <begin position="260"/>
        <end position="288"/>
    </location>
</feature>
<feature type="transmembrane region" description="Helical" evidence="7">
    <location>
        <begin position="105"/>
        <end position="122"/>
    </location>
</feature>
<gene>
    <name evidence="10 11" type="primary">LOC107405998</name>
</gene>
<dbReference type="Pfam" id="PF00083">
    <property type="entry name" value="Sugar_tr"/>
    <property type="match status" value="1"/>
</dbReference>
<feature type="transmembrane region" description="Helical" evidence="7">
    <location>
        <begin position="422"/>
        <end position="443"/>
    </location>
</feature>
<dbReference type="Proteomes" id="UP001652623">
    <property type="component" value="Chromosome 2"/>
</dbReference>
<keyword evidence="5 7" id="KW-0472">Membrane</keyword>
<dbReference type="AlphaFoldDB" id="A0A6P3YW83"/>
<feature type="transmembrane region" description="Helical" evidence="7">
    <location>
        <begin position="363"/>
        <end position="385"/>
    </location>
</feature>
<dbReference type="InterPro" id="IPR036259">
    <property type="entry name" value="MFS_trans_sf"/>
</dbReference>
<dbReference type="InterPro" id="IPR011701">
    <property type="entry name" value="MFS"/>
</dbReference>
<proteinExistence type="predicted"/>
<feature type="transmembrane region" description="Helical" evidence="7">
    <location>
        <begin position="480"/>
        <end position="500"/>
    </location>
</feature>
<dbReference type="Gene3D" id="1.20.1250.20">
    <property type="entry name" value="MFS general substrate transporter like domains"/>
    <property type="match status" value="1"/>
</dbReference>
<dbReference type="PROSITE" id="PS50850">
    <property type="entry name" value="MFS"/>
    <property type="match status" value="1"/>
</dbReference>
<feature type="domain" description="Major facilitator superfamily (MFS) profile" evidence="8">
    <location>
        <begin position="41"/>
        <end position="505"/>
    </location>
</feature>
<name>A0A6P3YW83_ZIZJJ</name>
<feature type="compositionally biased region" description="Low complexity" evidence="6">
    <location>
        <begin position="278"/>
        <end position="288"/>
    </location>
</feature>
<evidence type="ECO:0000256" key="2">
    <source>
        <dbReference type="ARBA" id="ARBA00022448"/>
    </source>
</evidence>
<dbReference type="RefSeq" id="XP_015868569.1">
    <property type="nucleotide sequence ID" value="XM_016013083.2"/>
</dbReference>
<dbReference type="GO" id="GO:0022857">
    <property type="term" value="F:transmembrane transporter activity"/>
    <property type="evidence" value="ECO:0007669"/>
    <property type="project" value="InterPro"/>
</dbReference>
<dbReference type="SMR" id="A0A6P3YW83"/>
<dbReference type="InterPro" id="IPR005828">
    <property type="entry name" value="MFS_sugar_transport-like"/>
</dbReference>
<keyword evidence="3 7" id="KW-0812">Transmembrane</keyword>
<keyword evidence="2" id="KW-0813">Transport</keyword>
<dbReference type="GeneID" id="107405998"/>
<organism evidence="10">
    <name type="scientific">Ziziphus jujuba</name>
    <name type="common">Chinese jujube</name>
    <name type="synonym">Ziziphus sativa</name>
    <dbReference type="NCBI Taxonomy" id="326968"/>
    <lineage>
        <taxon>Eukaryota</taxon>
        <taxon>Viridiplantae</taxon>
        <taxon>Streptophyta</taxon>
        <taxon>Embryophyta</taxon>
        <taxon>Tracheophyta</taxon>
        <taxon>Spermatophyta</taxon>
        <taxon>Magnoliopsida</taxon>
        <taxon>eudicotyledons</taxon>
        <taxon>Gunneridae</taxon>
        <taxon>Pentapetalae</taxon>
        <taxon>rosids</taxon>
        <taxon>fabids</taxon>
        <taxon>Rosales</taxon>
        <taxon>Rhamnaceae</taxon>
        <taxon>Paliureae</taxon>
        <taxon>Ziziphus</taxon>
    </lineage>
</organism>
<dbReference type="PANTHER" id="PTHR23511">
    <property type="entry name" value="SYNAPTIC VESICLE GLYCOPROTEIN 2"/>
    <property type="match status" value="1"/>
</dbReference>
<dbReference type="Pfam" id="PF07690">
    <property type="entry name" value="MFS_1"/>
    <property type="match status" value="1"/>
</dbReference>
<dbReference type="SUPFAM" id="SSF103473">
    <property type="entry name" value="MFS general substrate transporter"/>
    <property type="match status" value="1"/>
</dbReference>
<feature type="transmembrane region" description="Helical" evidence="7">
    <location>
        <begin position="40"/>
        <end position="59"/>
    </location>
</feature>